<dbReference type="Proteomes" id="UP000285023">
    <property type="component" value="Unassembled WGS sequence"/>
</dbReference>
<keyword evidence="2" id="KW-0812">Transmembrane</keyword>
<gene>
    <name evidence="7" type="ORF">D3M59_10155</name>
</gene>
<name>A0A418PZ99_9SPHN</name>
<evidence type="ECO:0000256" key="3">
    <source>
        <dbReference type="ARBA" id="ARBA00022989"/>
    </source>
</evidence>
<keyword evidence="5" id="KW-0732">Signal</keyword>
<evidence type="ECO:0000256" key="2">
    <source>
        <dbReference type="ARBA" id="ARBA00022692"/>
    </source>
</evidence>
<dbReference type="EMBL" id="QXTF01000003">
    <property type="protein sequence ID" value="RIX27395.1"/>
    <property type="molecule type" value="Genomic_DNA"/>
</dbReference>
<dbReference type="SUPFAM" id="SSF74653">
    <property type="entry name" value="TolA/TonB C-terminal domain"/>
    <property type="match status" value="1"/>
</dbReference>
<dbReference type="AlphaFoldDB" id="A0A418PZ99"/>
<keyword evidence="8" id="KW-1185">Reference proteome</keyword>
<dbReference type="RefSeq" id="WP_119533548.1">
    <property type="nucleotide sequence ID" value="NZ_QXTF01000003.1"/>
</dbReference>
<evidence type="ECO:0000259" key="6">
    <source>
        <dbReference type="PROSITE" id="PS52015"/>
    </source>
</evidence>
<evidence type="ECO:0000256" key="1">
    <source>
        <dbReference type="ARBA" id="ARBA00004167"/>
    </source>
</evidence>
<keyword evidence="4" id="KW-0472">Membrane</keyword>
<dbReference type="Gene3D" id="3.30.1150.10">
    <property type="match status" value="1"/>
</dbReference>
<feature type="chain" id="PRO_5019557763" evidence="5">
    <location>
        <begin position="33"/>
        <end position="138"/>
    </location>
</feature>
<evidence type="ECO:0000256" key="5">
    <source>
        <dbReference type="SAM" id="SignalP"/>
    </source>
</evidence>
<dbReference type="NCBIfam" id="TIGR01352">
    <property type="entry name" value="tonB_Cterm"/>
    <property type="match status" value="1"/>
</dbReference>
<sequence length="138" mass="15155">MPCTWVSRTYCDWMKFLSSALGVLLICSPALAQAPWSLPESDFGGATPLNRRDWIKPTDYPDASARADEQGYVTIAFDIGADGRVSSCKVIRSSAYKRLDAIPCRLLLRRARFGPAKDINGVPVATKGHTSISFWTEG</sequence>
<dbReference type="GO" id="GO:0055085">
    <property type="term" value="P:transmembrane transport"/>
    <property type="evidence" value="ECO:0007669"/>
    <property type="project" value="InterPro"/>
</dbReference>
<protein>
    <submittedName>
        <fullName evidence="7">TonB family protein</fullName>
    </submittedName>
</protein>
<reference evidence="7 8" key="1">
    <citation type="submission" date="2018-09" db="EMBL/GenBank/DDBJ databases">
        <title>Sphingomonas sp. DAC4.</title>
        <authorList>
            <person name="Seo T."/>
        </authorList>
    </citation>
    <scope>NUCLEOTIDE SEQUENCE [LARGE SCALE GENOMIC DNA]</scope>
    <source>
        <strain evidence="7 8">DAC4</strain>
    </source>
</reference>
<comment type="subcellular location">
    <subcellularLocation>
        <location evidence="1">Membrane</location>
        <topology evidence="1">Single-pass membrane protein</topology>
    </subcellularLocation>
</comment>
<dbReference type="InterPro" id="IPR006260">
    <property type="entry name" value="TonB/TolA_C"/>
</dbReference>
<proteinExistence type="predicted"/>
<accession>A0A418PZ99</accession>
<evidence type="ECO:0000256" key="4">
    <source>
        <dbReference type="ARBA" id="ARBA00023136"/>
    </source>
</evidence>
<evidence type="ECO:0000313" key="7">
    <source>
        <dbReference type="EMBL" id="RIX27395.1"/>
    </source>
</evidence>
<dbReference type="Pfam" id="PF03544">
    <property type="entry name" value="TonB_C"/>
    <property type="match status" value="1"/>
</dbReference>
<keyword evidence="3" id="KW-1133">Transmembrane helix</keyword>
<feature type="domain" description="TonB C-terminal" evidence="6">
    <location>
        <begin position="45"/>
        <end position="138"/>
    </location>
</feature>
<comment type="caution">
    <text evidence="7">The sequence shown here is derived from an EMBL/GenBank/DDBJ whole genome shotgun (WGS) entry which is preliminary data.</text>
</comment>
<organism evidence="7 8">
    <name type="scientific">Sphingomonas edaphi</name>
    <dbReference type="NCBI Taxonomy" id="2315689"/>
    <lineage>
        <taxon>Bacteria</taxon>
        <taxon>Pseudomonadati</taxon>
        <taxon>Pseudomonadota</taxon>
        <taxon>Alphaproteobacteria</taxon>
        <taxon>Sphingomonadales</taxon>
        <taxon>Sphingomonadaceae</taxon>
        <taxon>Sphingomonas</taxon>
    </lineage>
</organism>
<dbReference type="GO" id="GO:0016020">
    <property type="term" value="C:membrane"/>
    <property type="evidence" value="ECO:0007669"/>
    <property type="project" value="UniProtKB-SubCell"/>
</dbReference>
<evidence type="ECO:0000313" key="8">
    <source>
        <dbReference type="Proteomes" id="UP000285023"/>
    </source>
</evidence>
<dbReference type="InterPro" id="IPR037682">
    <property type="entry name" value="TonB_C"/>
</dbReference>
<feature type="signal peptide" evidence="5">
    <location>
        <begin position="1"/>
        <end position="32"/>
    </location>
</feature>
<dbReference type="PROSITE" id="PS52015">
    <property type="entry name" value="TONB_CTD"/>
    <property type="match status" value="1"/>
</dbReference>